<keyword evidence="2" id="KW-1185">Reference proteome</keyword>
<sequence>MEEVGSNYRLTAIQKEVLLTIEHARSSADPEYICATRIRHLIEAAAFNVANILDTFVEYTIERDKILCKASVGTNTSRTTKVTDFAFNVSIFSSFSLIWFREHP</sequence>
<comment type="caution">
    <text evidence="1">The sequence shown here is derived from an EMBL/GenBank/DDBJ whole genome shotgun (WGS) entry which is preliminary data.</text>
</comment>
<protein>
    <submittedName>
        <fullName evidence="1">Uncharacterized protein</fullName>
    </submittedName>
</protein>
<evidence type="ECO:0000313" key="1">
    <source>
        <dbReference type="EMBL" id="TCG02813.1"/>
    </source>
</evidence>
<accession>A0A4R0WYP9</accession>
<organism evidence="1 2">
    <name type="scientific">Paraburkholderia steynii</name>
    <dbReference type="NCBI Taxonomy" id="1245441"/>
    <lineage>
        <taxon>Bacteria</taxon>
        <taxon>Pseudomonadati</taxon>
        <taxon>Pseudomonadota</taxon>
        <taxon>Betaproteobacteria</taxon>
        <taxon>Burkholderiales</taxon>
        <taxon>Burkholderiaceae</taxon>
        <taxon>Paraburkholderia</taxon>
    </lineage>
</organism>
<evidence type="ECO:0000313" key="2">
    <source>
        <dbReference type="Proteomes" id="UP000294200"/>
    </source>
</evidence>
<gene>
    <name evidence="1" type="ORF">BZM27_53075</name>
</gene>
<reference evidence="1 2" key="1">
    <citation type="submission" date="2017-02" db="EMBL/GenBank/DDBJ databases">
        <title>Paraburkholderia sophoroidis sp. nov. and Paraburkholderia steynii sp. nov. rhizobial symbionts of the fynbos legume Hypocalyptus sophoroides.</title>
        <authorList>
            <person name="Steenkamp E.T."/>
            <person name="Beukes C.W."/>
            <person name="Van Zyl E."/>
            <person name="Avontuur J."/>
            <person name="Chan W.Y."/>
            <person name="Hassen A."/>
            <person name="Palmer M."/>
            <person name="Mthombeni L."/>
            <person name="Phalane F."/>
            <person name="Sereme K."/>
            <person name="Venter S.N."/>
        </authorList>
    </citation>
    <scope>NUCLEOTIDE SEQUENCE [LARGE SCALE GENOMIC DNA]</scope>
    <source>
        <strain evidence="1 2">HC1.1ba</strain>
    </source>
</reference>
<dbReference type="EMBL" id="MWML01000722">
    <property type="protein sequence ID" value="TCG02813.1"/>
    <property type="molecule type" value="Genomic_DNA"/>
</dbReference>
<dbReference type="AlphaFoldDB" id="A0A4R0WYP9"/>
<name>A0A4R0WYP9_9BURK</name>
<proteinExistence type="predicted"/>
<dbReference type="Proteomes" id="UP000294200">
    <property type="component" value="Unassembled WGS sequence"/>
</dbReference>